<reference evidence="1 2" key="1">
    <citation type="submission" date="2020-10" db="EMBL/GenBank/DDBJ databases">
        <title>Aquamicrobium zhengzhouensis sp. nov., a exopolysaccharide producing bacterium isolated from farmland soil.</title>
        <authorList>
            <person name="Wang X."/>
        </authorList>
    </citation>
    <scope>NUCLEOTIDE SEQUENCE [LARGE SCALE GENOMIC DNA]</scope>
    <source>
        <strain evidence="2">cd-1</strain>
    </source>
</reference>
<name>A0ABS0S9W1_9HYPH</name>
<dbReference type="RefSeq" id="WP_198474988.1">
    <property type="nucleotide sequence ID" value="NZ_JADGMQ010000002.1"/>
</dbReference>
<comment type="caution">
    <text evidence="1">The sequence shown here is derived from an EMBL/GenBank/DDBJ whole genome shotgun (WGS) entry which is preliminary data.</text>
</comment>
<keyword evidence="2" id="KW-1185">Reference proteome</keyword>
<proteinExistence type="predicted"/>
<dbReference type="Proteomes" id="UP000601789">
    <property type="component" value="Unassembled WGS sequence"/>
</dbReference>
<organism evidence="1 2">
    <name type="scientific">Aquamicrobium zhengzhouense</name>
    <dbReference type="NCBI Taxonomy" id="2781738"/>
    <lineage>
        <taxon>Bacteria</taxon>
        <taxon>Pseudomonadati</taxon>
        <taxon>Pseudomonadota</taxon>
        <taxon>Alphaproteobacteria</taxon>
        <taxon>Hyphomicrobiales</taxon>
        <taxon>Phyllobacteriaceae</taxon>
        <taxon>Aquamicrobium</taxon>
    </lineage>
</organism>
<protein>
    <submittedName>
        <fullName evidence="1">Uncharacterized protein</fullName>
    </submittedName>
</protein>
<evidence type="ECO:0000313" key="1">
    <source>
        <dbReference type="EMBL" id="MBI1620052.1"/>
    </source>
</evidence>
<dbReference type="EMBL" id="JADGMQ010000002">
    <property type="protein sequence ID" value="MBI1620052.1"/>
    <property type="molecule type" value="Genomic_DNA"/>
</dbReference>
<sequence length="71" mass="8081">MTVQIIRPGTLPEERAYTATCRNCDCQFTFLRADARYVPDQRDGDYLSIPCPTCTKEFTTSAKRLPPPPKK</sequence>
<evidence type="ECO:0000313" key="2">
    <source>
        <dbReference type="Proteomes" id="UP000601789"/>
    </source>
</evidence>
<gene>
    <name evidence="1" type="ORF">IOD40_05160</name>
</gene>
<accession>A0ABS0S9W1</accession>